<dbReference type="Gene3D" id="1.50.10.130">
    <property type="entry name" value="Terpene synthase, N-terminal domain"/>
    <property type="match status" value="1"/>
</dbReference>
<dbReference type="GO" id="GO:1990904">
    <property type="term" value="C:ribonucleoprotein complex"/>
    <property type="evidence" value="ECO:0007669"/>
    <property type="project" value="UniProtKB-KW"/>
</dbReference>
<dbReference type="GO" id="GO:0003735">
    <property type="term" value="F:structural constituent of ribosome"/>
    <property type="evidence" value="ECO:0007669"/>
    <property type="project" value="InterPro"/>
</dbReference>
<dbReference type="InterPro" id="IPR049946">
    <property type="entry name" value="RIBOSOMAL_L20_CS"/>
</dbReference>
<keyword evidence="4" id="KW-0479">Metal-binding</keyword>
<dbReference type="FunFam" id="1.10.600.10:FF:000005">
    <property type="entry name" value="Ent-kaur-16-ene synthase, chloroplastic"/>
    <property type="match status" value="1"/>
</dbReference>
<comment type="cofactor">
    <cofactor evidence="1">
        <name>Mg(2+)</name>
        <dbReference type="ChEBI" id="CHEBI:18420"/>
    </cofactor>
</comment>
<evidence type="ECO:0000256" key="8">
    <source>
        <dbReference type="ARBA" id="ARBA00022980"/>
    </source>
</evidence>
<dbReference type="PROSITE" id="PS00937">
    <property type="entry name" value="RIBOSOMAL_L20"/>
    <property type="match status" value="1"/>
</dbReference>
<evidence type="ECO:0000259" key="16">
    <source>
        <dbReference type="Pfam" id="PF03936"/>
    </source>
</evidence>
<dbReference type="SUPFAM" id="SSF48576">
    <property type="entry name" value="Terpenoid synthases"/>
    <property type="match status" value="1"/>
</dbReference>
<evidence type="ECO:0000256" key="9">
    <source>
        <dbReference type="ARBA" id="ARBA00023239"/>
    </source>
</evidence>
<feature type="domain" description="Terpene synthase N-terminal" evidence="15">
    <location>
        <begin position="293"/>
        <end position="493"/>
    </location>
</feature>
<dbReference type="Gene3D" id="1.10.1900.20">
    <property type="entry name" value="Ribosomal protein L20"/>
    <property type="match status" value="1"/>
</dbReference>
<dbReference type="EC" id="4.2.3.19" evidence="13"/>
<dbReference type="AlphaFoldDB" id="A0A8K0HAY7"/>
<keyword evidence="6" id="KW-0460">Magnesium</keyword>
<reference evidence="17" key="1">
    <citation type="submission" date="2020-03" db="EMBL/GenBank/DDBJ databases">
        <title>A high-quality chromosome-level genome assembly of a woody plant with both climbing and erect habits, Rhamnella rubrinervis.</title>
        <authorList>
            <person name="Lu Z."/>
            <person name="Yang Y."/>
            <person name="Zhu X."/>
            <person name="Sun Y."/>
        </authorList>
    </citation>
    <scope>NUCLEOTIDE SEQUENCE</scope>
    <source>
        <strain evidence="17">BYM</strain>
        <tissue evidence="17">Leaf</tissue>
    </source>
</reference>
<keyword evidence="9" id="KW-0456">Lyase</keyword>
<dbReference type="Pfam" id="PF03936">
    <property type="entry name" value="Terpene_synth_C"/>
    <property type="match status" value="1"/>
</dbReference>
<dbReference type="SFLD" id="SFLDG01019">
    <property type="entry name" value="Terpene_Cyclase_Like_1_C_Termi"/>
    <property type="match status" value="1"/>
</dbReference>
<evidence type="ECO:0000313" key="17">
    <source>
        <dbReference type="EMBL" id="KAF3448803.1"/>
    </source>
</evidence>
<dbReference type="InterPro" id="IPR044814">
    <property type="entry name" value="Terpene_cyclase_plant_C1"/>
</dbReference>
<dbReference type="FunFam" id="1.10.1900.20:FF:000001">
    <property type="entry name" value="50S ribosomal protein L20"/>
    <property type="match status" value="1"/>
</dbReference>
<keyword evidence="8 14" id="KW-0689">Ribosomal protein</keyword>
<proteinExistence type="inferred from homology"/>
<dbReference type="InterPro" id="IPR008930">
    <property type="entry name" value="Terpenoid_cyclase/PrenylTrfase"/>
</dbReference>
<dbReference type="GO" id="GO:0005840">
    <property type="term" value="C:ribosome"/>
    <property type="evidence" value="ECO:0007669"/>
    <property type="project" value="UniProtKB-KW"/>
</dbReference>
<sequence>MNKDKIFKLAKGFRGRAKNCIRIARERVEKALQYSYRDRRNKKRDMRSLWIQRINAGTRLHGVNYGNFMHGLMKENIQLNRKVLSEISMHEPHSFKSLVDVSRNAFPGNKNVSFEGTKERIKKLFHEVELSVSSYDTAWVAMVPSPNSLQNPFFPECVNWLLDNQLCDGSWGLPHRHPLFIKDAILSTLASVLALKRWNVGEEQINKGLHFFESNLASATDDKQYSPIGFDVILPSMVEYAKSLDLNLPIEPLNLGAMVQKRELELKRACGSNSEGHQAYLAYISEGVGKLQDWEMLMKFQRKNGSLFNSPSATAAAFTNIKNDGCLKYLCSVLEKFGNAVPTVYPLDTHARLCMVDSLERLGIDRHFREEIKTVLDETYRCWLQGDENIFLDTATCAMAFRVLRINGYDVSSDPLTQFSEDHTFDYLGEHMKDIEATLELYRASQIIIHPEESILEKQNLWTSHFLKQELSNGSIMADQLYKYIGQEVNEALKFPYHASLERLSSRRAIEHYNIDSTKILKTSYSCLNIRNEDFLRLAVEDFNICQSIHREELKTLARWIVENRLNKLKFARQKLAYCYFSAAATLFAPELSDARISWAKNGVLTTVVDDFFDVGGSEEELINLIQLVEKWDVNVRVDCCSEKVEIIFLALHSTISDIGAKASLRQGRNVKNHIIDIWLDLLKSMLKEAEWSKDKSVPSMHEYIANAYVSFALGPIVLPALYFVGPKLSEEAVGHSEFHDLYRLMSTCGRLLNDIQTFKREFEDGKLNAVSLGMIHGSGTATEEESNNEMKSVISSKRRELLRLVLQEKGSIVPRACKDVFWKMCKVVHLFYAKNDGFTSHEMANAVNAVIEEPILFPSEL</sequence>
<dbReference type="SFLD" id="SFLDS00005">
    <property type="entry name" value="Isoprenoid_Synthase_Type_I"/>
    <property type="match status" value="1"/>
</dbReference>
<keyword evidence="18" id="KW-1185">Reference proteome</keyword>
<dbReference type="Pfam" id="PF01397">
    <property type="entry name" value="Terpene_synth"/>
    <property type="match status" value="1"/>
</dbReference>
<evidence type="ECO:0000256" key="5">
    <source>
        <dbReference type="ARBA" id="ARBA00022730"/>
    </source>
</evidence>
<dbReference type="SUPFAM" id="SSF48239">
    <property type="entry name" value="Terpenoid cyclases/Protein prenyltransferases"/>
    <property type="match status" value="2"/>
</dbReference>
<evidence type="ECO:0000256" key="7">
    <source>
        <dbReference type="ARBA" id="ARBA00022884"/>
    </source>
</evidence>
<dbReference type="EMBL" id="VOIH02000004">
    <property type="protein sequence ID" value="KAF3448803.1"/>
    <property type="molecule type" value="Genomic_DNA"/>
</dbReference>
<dbReference type="InterPro" id="IPR008949">
    <property type="entry name" value="Isoprenoid_synthase_dom_sf"/>
</dbReference>
<gene>
    <name evidence="17" type="ORF">FNV43_RR09516</name>
</gene>
<evidence type="ECO:0000256" key="13">
    <source>
        <dbReference type="ARBA" id="ARBA00066670"/>
    </source>
</evidence>
<dbReference type="Proteomes" id="UP000796880">
    <property type="component" value="Unassembled WGS sequence"/>
</dbReference>
<evidence type="ECO:0000313" key="18">
    <source>
        <dbReference type="Proteomes" id="UP000796880"/>
    </source>
</evidence>
<dbReference type="Gene3D" id="1.10.600.10">
    <property type="entry name" value="Farnesyl Diphosphate Synthase"/>
    <property type="match status" value="1"/>
</dbReference>
<evidence type="ECO:0000256" key="11">
    <source>
        <dbReference type="ARBA" id="ARBA00035295"/>
    </source>
</evidence>
<dbReference type="Gene3D" id="1.50.10.160">
    <property type="match status" value="1"/>
</dbReference>
<dbReference type="GO" id="GO:0006412">
    <property type="term" value="P:translation"/>
    <property type="evidence" value="ECO:0007669"/>
    <property type="project" value="InterPro"/>
</dbReference>
<comment type="subcellular location">
    <subcellularLocation>
        <location evidence="2">Plastid</location>
    </subcellularLocation>
</comment>
<dbReference type="OrthoDB" id="2343925at2759"/>
<evidence type="ECO:0000259" key="15">
    <source>
        <dbReference type="Pfam" id="PF01397"/>
    </source>
</evidence>
<feature type="domain" description="Terpene synthase metal-binding" evidence="16">
    <location>
        <begin position="565"/>
        <end position="800"/>
    </location>
</feature>
<dbReference type="FunFam" id="1.50.10.160:FF:000002">
    <property type="entry name" value="cis-abienol synthase, chloroplastic"/>
    <property type="match status" value="1"/>
</dbReference>
<protein>
    <recommendedName>
        <fullName evidence="11">Large ribosomal subunit protein bL20c</fullName>
        <ecNumber evidence="13">4.2.3.19</ecNumber>
    </recommendedName>
    <alternativeName>
        <fullName evidence="12">50S ribosomal protein L20, chloroplastic</fullName>
    </alternativeName>
</protein>
<evidence type="ECO:0000256" key="1">
    <source>
        <dbReference type="ARBA" id="ARBA00001946"/>
    </source>
</evidence>
<dbReference type="GO" id="GO:0019843">
    <property type="term" value="F:rRNA binding"/>
    <property type="evidence" value="ECO:0007669"/>
    <property type="project" value="UniProtKB-KW"/>
</dbReference>
<evidence type="ECO:0000256" key="12">
    <source>
        <dbReference type="ARBA" id="ARBA00035420"/>
    </source>
</evidence>
<keyword evidence="5" id="KW-0699">rRNA-binding</keyword>
<dbReference type="GO" id="GO:0009686">
    <property type="term" value="P:gibberellin biosynthetic process"/>
    <property type="evidence" value="ECO:0007669"/>
    <property type="project" value="TreeGrafter"/>
</dbReference>
<evidence type="ECO:0000256" key="2">
    <source>
        <dbReference type="ARBA" id="ARBA00004474"/>
    </source>
</evidence>
<evidence type="ECO:0000256" key="6">
    <source>
        <dbReference type="ARBA" id="ARBA00022842"/>
    </source>
</evidence>
<dbReference type="InterPro" id="IPR005630">
    <property type="entry name" value="Terpene_synthase_metal-bd"/>
</dbReference>
<name>A0A8K0HAY7_9ROSA</name>
<evidence type="ECO:0000256" key="3">
    <source>
        <dbReference type="ARBA" id="ARBA00007698"/>
    </source>
</evidence>
<dbReference type="InterPro" id="IPR036965">
    <property type="entry name" value="Terpene_synth_N_sf"/>
</dbReference>
<dbReference type="Pfam" id="PF00453">
    <property type="entry name" value="Ribosomal_L20"/>
    <property type="match status" value="1"/>
</dbReference>
<keyword evidence="10 14" id="KW-0687">Ribonucleoprotein</keyword>
<dbReference type="Gene3D" id="6.10.160.10">
    <property type="match status" value="1"/>
</dbReference>
<accession>A0A8K0HAY7</accession>
<dbReference type="FunFam" id="1.50.10.130:FF:000002">
    <property type="entry name" value="Ent-copalyl diphosphate synthase, chloroplastic"/>
    <property type="match status" value="1"/>
</dbReference>
<dbReference type="PRINTS" id="PR00062">
    <property type="entry name" value="RIBOSOMALL20"/>
</dbReference>
<dbReference type="NCBIfam" id="TIGR01032">
    <property type="entry name" value="rplT_bact"/>
    <property type="match status" value="1"/>
</dbReference>
<comment type="similarity">
    <text evidence="3 14">Belongs to the bacterial ribosomal protein bL20 family.</text>
</comment>
<dbReference type="HAMAP" id="MF_00382">
    <property type="entry name" value="Ribosomal_bL20"/>
    <property type="match status" value="1"/>
</dbReference>
<dbReference type="GO" id="GO:0000287">
    <property type="term" value="F:magnesium ion binding"/>
    <property type="evidence" value="ECO:0007669"/>
    <property type="project" value="InterPro"/>
</dbReference>
<dbReference type="SFLD" id="SFLDG01014">
    <property type="entry name" value="Terpene_Cyclase_Like_1_N-term"/>
    <property type="match status" value="1"/>
</dbReference>
<dbReference type="InterPro" id="IPR001906">
    <property type="entry name" value="Terpene_synth_N"/>
</dbReference>
<evidence type="ECO:0000256" key="10">
    <source>
        <dbReference type="ARBA" id="ARBA00023274"/>
    </source>
</evidence>
<dbReference type="InterPro" id="IPR005813">
    <property type="entry name" value="Ribosomal_bL20"/>
</dbReference>
<dbReference type="CDD" id="cd00684">
    <property type="entry name" value="Terpene_cyclase_plant_C1"/>
    <property type="match status" value="1"/>
</dbReference>
<dbReference type="PANTHER" id="PTHR31739:SF3">
    <property type="entry name" value="ENT-KAUR-16-ENE SYNTHASE, CHLOROPLASTIC"/>
    <property type="match status" value="1"/>
</dbReference>
<evidence type="ECO:0000256" key="4">
    <source>
        <dbReference type="ARBA" id="ARBA00022723"/>
    </source>
</evidence>
<organism evidence="17 18">
    <name type="scientific">Rhamnella rubrinervis</name>
    <dbReference type="NCBI Taxonomy" id="2594499"/>
    <lineage>
        <taxon>Eukaryota</taxon>
        <taxon>Viridiplantae</taxon>
        <taxon>Streptophyta</taxon>
        <taxon>Embryophyta</taxon>
        <taxon>Tracheophyta</taxon>
        <taxon>Spermatophyta</taxon>
        <taxon>Magnoliopsida</taxon>
        <taxon>eudicotyledons</taxon>
        <taxon>Gunneridae</taxon>
        <taxon>Pentapetalae</taxon>
        <taxon>rosids</taxon>
        <taxon>fabids</taxon>
        <taxon>Rosales</taxon>
        <taxon>Rhamnaceae</taxon>
        <taxon>rhamnoid group</taxon>
        <taxon>Rhamneae</taxon>
        <taxon>Rhamnella</taxon>
    </lineage>
</organism>
<dbReference type="InterPro" id="IPR035566">
    <property type="entry name" value="Ribosomal_protein_bL20_C"/>
</dbReference>
<dbReference type="InterPro" id="IPR034741">
    <property type="entry name" value="Terpene_cyclase-like_1_C"/>
</dbReference>
<evidence type="ECO:0000256" key="14">
    <source>
        <dbReference type="RuleBase" id="RU000561"/>
    </source>
</evidence>
<dbReference type="PANTHER" id="PTHR31739">
    <property type="entry name" value="ENT-COPALYL DIPHOSPHATE SYNTHASE, CHLOROPLASTIC"/>
    <property type="match status" value="1"/>
</dbReference>
<comment type="caution">
    <text evidence="17">The sequence shown here is derived from an EMBL/GenBank/DDBJ whole genome shotgun (WGS) entry which is preliminary data.</text>
</comment>
<dbReference type="InterPro" id="IPR050148">
    <property type="entry name" value="Terpene_synthase-like"/>
</dbReference>
<dbReference type="CDD" id="cd07026">
    <property type="entry name" value="Ribosomal_L20"/>
    <property type="match status" value="1"/>
</dbReference>
<dbReference type="GO" id="GO:0009899">
    <property type="term" value="F:ent-kaurene synthase activity"/>
    <property type="evidence" value="ECO:0007669"/>
    <property type="project" value="UniProtKB-EC"/>
</dbReference>
<dbReference type="SUPFAM" id="SSF74731">
    <property type="entry name" value="Ribosomal protein L20"/>
    <property type="match status" value="1"/>
</dbReference>
<dbReference type="GO" id="GO:0009507">
    <property type="term" value="C:chloroplast"/>
    <property type="evidence" value="ECO:0007669"/>
    <property type="project" value="TreeGrafter"/>
</dbReference>
<keyword evidence="7" id="KW-0694">RNA-binding</keyword>